<evidence type="ECO:0000256" key="6">
    <source>
        <dbReference type="SAM" id="Phobius"/>
    </source>
</evidence>
<protein>
    <submittedName>
        <fullName evidence="7">SecY-independent protein translocase component tatC</fullName>
    </submittedName>
</protein>
<keyword evidence="5 6" id="KW-0472">Membrane</keyword>
<organism evidence="7">
    <name type="scientific">Dictyopteris divaricata</name>
    <dbReference type="NCBI Taxonomy" id="156996"/>
    <lineage>
        <taxon>Eukaryota</taxon>
        <taxon>Sar</taxon>
        <taxon>Stramenopiles</taxon>
        <taxon>Ochrophyta</taxon>
        <taxon>PX clade</taxon>
        <taxon>Phaeophyceae</taxon>
        <taxon>Dictyotales</taxon>
        <taxon>Dictyotaceae</taxon>
        <taxon>Dictyopteris</taxon>
    </lineage>
</organism>
<gene>
    <name evidence="7" type="primary">tatC</name>
    <name evidence="7" type="ORF">DicdiMp07</name>
</gene>
<dbReference type="GO" id="GO:0009977">
    <property type="term" value="F:proton motive force dependent protein transmembrane transporter activity"/>
    <property type="evidence" value="ECO:0007669"/>
    <property type="project" value="TreeGrafter"/>
</dbReference>
<comment type="subcellular location">
    <subcellularLocation>
        <location evidence="1">Membrane</location>
        <topology evidence="1">Multi-pass membrane protein</topology>
    </subcellularLocation>
</comment>
<comment type="similarity">
    <text evidence="2">Belongs to the TatC family.</text>
</comment>
<feature type="transmembrane region" description="Helical" evidence="6">
    <location>
        <begin position="186"/>
        <end position="204"/>
    </location>
</feature>
<sequence>MNKVNTFLYYIQEINYRAFYTLMGVTLIFVIAYRYKQTLIYTLLPKGASHFISTEITEIFVTYLYLCFLTSVLIGVGIIAIQIYLFLRPGLYKFESTRSLILLVAGLTAYTYTYIYVYPVVVQVSWEFFIEFPKNLNSIHLSFEPRINNYLVYIRKIATGIGFMLPSLTLVTLLMSKTRIKLLLNYRKIAYVGVILLSAILTPPDPASQLVFAFPFLIYFESQLIFWITYNRYHKKLVGQPIKTNQQTSNKKKKG</sequence>
<feature type="transmembrane region" description="Helical" evidence="6">
    <location>
        <begin position="18"/>
        <end position="35"/>
    </location>
</feature>
<feature type="transmembrane region" description="Helical" evidence="6">
    <location>
        <begin position="153"/>
        <end position="174"/>
    </location>
</feature>
<dbReference type="PANTHER" id="PTHR30371">
    <property type="entry name" value="SEC-INDEPENDENT PROTEIN TRANSLOCASE PROTEIN TATC"/>
    <property type="match status" value="1"/>
</dbReference>
<dbReference type="RefSeq" id="YP_009672631.1">
    <property type="nucleotide sequence ID" value="NC_043845.1"/>
</dbReference>
<proteinExistence type="inferred from homology"/>
<keyword evidence="7" id="KW-0496">Mitochondrion</keyword>
<name>A0A4Y5T7J1_9PHAE</name>
<dbReference type="Pfam" id="PF00902">
    <property type="entry name" value="TatC"/>
    <property type="match status" value="1"/>
</dbReference>
<evidence type="ECO:0000256" key="4">
    <source>
        <dbReference type="ARBA" id="ARBA00022989"/>
    </source>
</evidence>
<dbReference type="GO" id="GO:0065002">
    <property type="term" value="P:intracellular protein transmembrane transport"/>
    <property type="evidence" value="ECO:0007669"/>
    <property type="project" value="TreeGrafter"/>
</dbReference>
<geneLocation type="mitochondrion" evidence="7"/>
<accession>A0A4Y5T7J1</accession>
<evidence type="ECO:0000313" key="7">
    <source>
        <dbReference type="EMBL" id="QDB64116.1"/>
    </source>
</evidence>
<evidence type="ECO:0000256" key="1">
    <source>
        <dbReference type="ARBA" id="ARBA00004141"/>
    </source>
</evidence>
<feature type="transmembrane region" description="Helical" evidence="6">
    <location>
        <begin position="210"/>
        <end position="230"/>
    </location>
</feature>
<dbReference type="AlphaFoldDB" id="A0A4Y5T7J1"/>
<dbReference type="GeneID" id="40880683"/>
<reference evidence="7" key="1">
    <citation type="journal article" date="2019" name="J. Mol. Evol.">
        <title>Understanding the Evolution of Mitochondrial Genomes in Phaeophyceae Inferred from Mitogenomes of Ishige okamurae (Ishigeales) and Dictyopteris divaricata (Dictyotales).</title>
        <authorList>
            <person name="Liu F."/>
            <person name="Zhang Y."/>
            <person name="Bi Y."/>
            <person name="Chen W."/>
            <person name="Moejes F.W."/>
        </authorList>
    </citation>
    <scope>NUCLEOTIDE SEQUENCE</scope>
</reference>
<dbReference type="GO" id="GO:0043953">
    <property type="term" value="P:protein transport by the Tat complex"/>
    <property type="evidence" value="ECO:0007669"/>
    <property type="project" value="TreeGrafter"/>
</dbReference>
<dbReference type="EMBL" id="MG940856">
    <property type="protein sequence ID" value="QDB64116.1"/>
    <property type="molecule type" value="Genomic_DNA"/>
</dbReference>
<evidence type="ECO:0000256" key="2">
    <source>
        <dbReference type="ARBA" id="ARBA00008882"/>
    </source>
</evidence>
<evidence type="ECO:0000256" key="5">
    <source>
        <dbReference type="ARBA" id="ARBA00023136"/>
    </source>
</evidence>
<keyword evidence="4 6" id="KW-1133">Transmembrane helix</keyword>
<dbReference type="PRINTS" id="PR01840">
    <property type="entry name" value="TATCFAMILY"/>
</dbReference>
<evidence type="ECO:0000256" key="3">
    <source>
        <dbReference type="ARBA" id="ARBA00022692"/>
    </source>
</evidence>
<dbReference type="InterPro" id="IPR002033">
    <property type="entry name" value="TatC"/>
</dbReference>
<keyword evidence="3 6" id="KW-0812">Transmembrane</keyword>
<feature type="transmembrane region" description="Helical" evidence="6">
    <location>
        <begin position="99"/>
        <end position="118"/>
    </location>
</feature>
<feature type="transmembrane region" description="Helical" evidence="6">
    <location>
        <begin position="63"/>
        <end position="87"/>
    </location>
</feature>
<dbReference type="PANTHER" id="PTHR30371:SF0">
    <property type="entry name" value="SEC-INDEPENDENT PROTEIN TRANSLOCASE PROTEIN TATC, CHLOROPLASTIC-RELATED"/>
    <property type="match status" value="1"/>
</dbReference>
<dbReference type="GO" id="GO:0033281">
    <property type="term" value="C:TAT protein transport complex"/>
    <property type="evidence" value="ECO:0007669"/>
    <property type="project" value="TreeGrafter"/>
</dbReference>